<name>A0AAD6ZF02_9AGAR</name>
<feature type="compositionally biased region" description="Low complexity" evidence="1">
    <location>
        <begin position="123"/>
        <end position="132"/>
    </location>
</feature>
<evidence type="ECO:0000256" key="1">
    <source>
        <dbReference type="SAM" id="MobiDB-lite"/>
    </source>
</evidence>
<comment type="caution">
    <text evidence="3">The sequence shown here is derived from an EMBL/GenBank/DDBJ whole genome shotgun (WGS) entry which is preliminary data.</text>
</comment>
<feature type="region of interest" description="Disordered" evidence="1">
    <location>
        <begin position="905"/>
        <end position="934"/>
    </location>
</feature>
<sequence>MPKLKGRRILSSDGGSPPTALSDDELDAAPGPETPTRALSDDEESGRRTPLPSLETYMCGGSEDSGSEGSGNEDEAPQNSALPVLPPLSSDGLIHTSPVVSTKEQKKAKKREKGAKKRKETMANKQSASAASAEERKAAVFEEVLETLSSNGLSFGQLMLYVFDPIYKQGVVRWNGFFKHQGLATQVLNLWMSNQNSPLAQQEVGTWAEDYVAEVMHDEAQGITESKKLQTADTAINNDYVTNFSMLSMGTYFQTAARISMKVLVAFATSPRNLKSGLVQRAGKHFTIITAAALSLLGEFSHKNNFSCRIMGLYLYATGAQCQTISVMSHLGISESYQNLIHSSPKIENLKRIVKPGTLQELSLSMRGFARVAASTGLFAASYDNINLVFRAAEQIMGRTDSQENGTCATIFPLWKAAAEQMRIADLDAAFHAAPPLSIDDILLTAAESELMDKCLRHCILRIIVEHGGEHFKRFCDDVQNAQPVTPEKIELHCTRLHPLPAWNINESTIIGNAEVVDAIYTELQVKGLSHWNWIVKILCGDQLSIARLRSLLNIRAGHEGGYSGFGWGVWMSGLFHGKIADMHGFFVMHWGVPHRGTRNPGSLFFHNIMLHRSPILLTSFPPFRVCHNLVFVSLYACILHCLLLVSGKTSLAECADSITSFAQLDRYAALIQKKYANANLVSKLRWERKMAEEAEGVPPGDQIFENVSLLLRDALISREFTDSIKARDSGRVVLVLKVLALSFRGNGRSKYAYEMMHLIHNLTHVWLKPIRNIVLNNWLVNPTGKPFSWVEVDLMQEHMNFWIKTIYQAHGSAASWEWLGTKHAPTNLSADIELLMGSLAEHEVYEIKGRVFADGDGSPTPDVITDGIQQITDNTSNPLTEHNAALLKLQARRRLRPLVSTWSDVPESMPEATSSVPPPLPSDPPGSSVPFVLSPADVEMSDVDDETSENGSHGSVDPNEELLTVFERTIDEVDEPTLTRDNADDVALDMDGGDTGFIFNSQLDMDTELDLAGFIADDTDDMDYVDSY</sequence>
<reference evidence="3" key="1">
    <citation type="submission" date="2023-03" db="EMBL/GenBank/DDBJ databases">
        <title>Massive genome expansion in bonnet fungi (Mycena s.s.) driven by repeated elements and novel gene families across ecological guilds.</title>
        <authorList>
            <consortium name="Lawrence Berkeley National Laboratory"/>
            <person name="Harder C.B."/>
            <person name="Miyauchi S."/>
            <person name="Viragh M."/>
            <person name="Kuo A."/>
            <person name="Thoen E."/>
            <person name="Andreopoulos B."/>
            <person name="Lu D."/>
            <person name="Skrede I."/>
            <person name="Drula E."/>
            <person name="Henrissat B."/>
            <person name="Morin E."/>
            <person name="Kohler A."/>
            <person name="Barry K."/>
            <person name="LaButti K."/>
            <person name="Morin E."/>
            <person name="Salamov A."/>
            <person name="Lipzen A."/>
            <person name="Mereny Z."/>
            <person name="Hegedus B."/>
            <person name="Baldrian P."/>
            <person name="Stursova M."/>
            <person name="Weitz H."/>
            <person name="Taylor A."/>
            <person name="Grigoriev I.V."/>
            <person name="Nagy L.G."/>
            <person name="Martin F."/>
            <person name="Kauserud H."/>
        </authorList>
    </citation>
    <scope>NUCLEOTIDE SEQUENCE</scope>
    <source>
        <strain evidence="3">CBHHK002</strain>
    </source>
</reference>
<feature type="region of interest" description="Disordered" evidence="1">
    <location>
        <begin position="1"/>
        <end position="133"/>
    </location>
</feature>
<accession>A0AAD6ZF02</accession>
<dbReference type="InterPro" id="IPR046496">
    <property type="entry name" value="DUF6589"/>
</dbReference>
<proteinExistence type="predicted"/>
<protein>
    <recommendedName>
        <fullName evidence="2">DUF6589 domain-containing protein</fullName>
    </recommendedName>
</protein>
<gene>
    <name evidence="3" type="ORF">DFH08DRAFT_926720</name>
</gene>
<evidence type="ECO:0000313" key="3">
    <source>
        <dbReference type="EMBL" id="KAJ7319127.1"/>
    </source>
</evidence>
<feature type="compositionally biased region" description="Basic residues" evidence="1">
    <location>
        <begin position="106"/>
        <end position="119"/>
    </location>
</feature>
<evidence type="ECO:0000313" key="4">
    <source>
        <dbReference type="Proteomes" id="UP001218218"/>
    </source>
</evidence>
<dbReference type="Proteomes" id="UP001218218">
    <property type="component" value="Unassembled WGS sequence"/>
</dbReference>
<dbReference type="EMBL" id="JARIHO010000055">
    <property type="protein sequence ID" value="KAJ7319127.1"/>
    <property type="molecule type" value="Genomic_DNA"/>
</dbReference>
<feature type="domain" description="DUF6589" evidence="2">
    <location>
        <begin position="433"/>
        <end position="822"/>
    </location>
</feature>
<keyword evidence="4" id="KW-1185">Reference proteome</keyword>
<evidence type="ECO:0000259" key="2">
    <source>
        <dbReference type="Pfam" id="PF20231"/>
    </source>
</evidence>
<organism evidence="3 4">
    <name type="scientific">Mycena albidolilacea</name>
    <dbReference type="NCBI Taxonomy" id="1033008"/>
    <lineage>
        <taxon>Eukaryota</taxon>
        <taxon>Fungi</taxon>
        <taxon>Dikarya</taxon>
        <taxon>Basidiomycota</taxon>
        <taxon>Agaricomycotina</taxon>
        <taxon>Agaricomycetes</taxon>
        <taxon>Agaricomycetidae</taxon>
        <taxon>Agaricales</taxon>
        <taxon>Marasmiineae</taxon>
        <taxon>Mycenaceae</taxon>
        <taxon>Mycena</taxon>
    </lineage>
</organism>
<dbReference type="AlphaFoldDB" id="A0AAD6ZF02"/>
<dbReference type="Pfam" id="PF20231">
    <property type="entry name" value="DUF6589"/>
    <property type="match status" value="1"/>
</dbReference>